<feature type="transmembrane region" description="Helical" evidence="1">
    <location>
        <begin position="12"/>
        <end position="31"/>
    </location>
</feature>
<keyword evidence="1" id="KW-0812">Transmembrane</keyword>
<reference evidence="2" key="1">
    <citation type="submission" date="2021-01" db="EMBL/GenBank/DDBJ databases">
        <title>Whole genome shotgun sequence of Actinoplanes rishiriensis NBRC 108556.</title>
        <authorList>
            <person name="Komaki H."/>
            <person name="Tamura T."/>
        </authorList>
    </citation>
    <scope>NUCLEOTIDE SEQUENCE</scope>
    <source>
        <strain evidence="2">NBRC 108556</strain>
    </source>
</reference>
<organism evidence="2 3">
    <name type="scientific">Paractinoplanes rishiriensis</name>
    <dbReference type="NCBI Taxonomy" id="1050105"/>
    <lineage>
        <taxon>Bacteria</taxon>
        <taxon>Bacillati</taxon>
        <taxon>Actinomycetota</taxon>
        <taxon>Actinomycetes</taxon>
        <taxon>Micromonosporales</taxon>
        <taxon>Micromonosporaceae</taxon>
        <taxon>Paractinoplanes</taxon>
    </lineage>
</organism>
<protein>
    <submittedName>
        <fullName evidence="2">Uncharacterized protein</fullName>
    </submittedName>
</protein>
<evidence type="ECO:0000313" key="3">
    <source>
        <dbReference type="Proteomes" id="UP000636960"/>
    </source>
</evidence>
<comment type="caution">
    <text evidence="2">The sequence shown here is derived from an EMBL/GenBank/DDBJ whole genome shotgun (WGS) entry which is preliminary data.</text>
</comment>
<dbReference type="Proteomes" id="UP000636960">
    <property type="component" value="Unassembled WGS sequence"/>
</dbReference>
<evidence type="ECO:0000313" key="2">
    <source>
        <dbReference type="EMBL" id="GIE99791.1"/>
    </source>
</evidence>
<keyword evidence="3" id="KW-1185">Reference proteome</keyword>
<dbReference type="EMBL" id="BOMV01000077">
    <property type="protein sequence ID" value="GIE99791.1"/>
    <property type="molecule type" value="Genomic_DNA"/>
</dbReference>
<keyword evidence="1" id="KW-0472">Membrane</keyword>
<name>A0A919KAQ2_9ACTN</name>
<dbReference type="AlphaFoldDB" id="A0A919KAQ2"/>
<gene>
    <name evidence="2" type="ORF">Ari01nite_72560</name>
</gene>
<feature type="transmembrane region" description="Helical" evidence="1">
    <location>
        <begin position="73"/>
        <end position="96"/>
    </location>
</feature>
<evidence type="ECO:0000256" key="1">
    <source>
        <dbReference type="SAM" id="Phobius"/>
    </source>
</evidence>
<proteinExistence type="predicted"/>
<feature type="transmembrane region" description="Helical" evidence="1">
    <location>
        <begin position="37"/>
        <end position="61"/>
    </location>
</feature>
<accession>A0A919KAQ2</accession>
<sequence length="98" mass="10533">MGMSLGVRSAIAYHGPVAVAWLLLTGAYTFLAALHAVAALAVVLVLFMAVAFWCFLLVLNAEDCWNNYRRQKRLAATFGALLLGTLASGVGFGWWLTA</sequence>
<keyword evidence="1" id="KW-1133">Transmembrane helix</keyword>